<sequence length="177" mass="19748">MRGWRTDAADDASQERLVRSLPPLPRSSSDTGPGVLWDIAVYRDRHRDRRCQRGVHPLAAIISYRSLFLLSPLRDSSFFESQNSGPQSLPTYPGYDILVPSGRSSDRPTNCPDTIVSQRVVGLRRLRQLLPLVEVTTEACRELPGCLTILGPGILELEEGSLVNSLEQRPLELCVVR</sequence>
<accession>A0ACB7SB06</accession>
<keyword evidence="2" id="KW-1185">Reference proteome</keyword>
<gene>
    <name evidence="1" type="ORF">HPB50_004482</name>
</gene>
<reference evidence="1" key="1">
    <citation type="submission" date="2020-05" db="EMBL/GenBank/DDBJ databases">
        <title>Large-scale comparative analyses of tick genomes elucidate their genetic diversity and vector capacities.</title>
        <authorList>
            <person name="Jia N."/>
            <person name="Wang J."/>
            <person name="Shi W."/>
            <person name="Du L."/>
            <person name="Sun Y."/>
            <person name="Zhan W."/>
            <person name="Jiang J."/>
            <person name="Wang Q."/>
            <person name="Zhang B."/>
            <person name="Ji P."/>
            <person name="Sakyi L.B."/>
            <person name="Cui X."/>
            <person name="Yuan T."/>
            <person name="Jiang B."/>
            <person name="Yang W."/>
            <person name="Lam T.T.-Y."/>
            <person name="Chang Q."/>
            <person name="Ding S."/>
            <person name="Wang X."/>
            <person name="Zhu J."/>
            <person name="Ruan X."/>
            <person name="Zhao L."/>
            <person name="Wei J."/>
            <person name="Que T."/>
            <person name="Du C."/>
            <person name="Cheng J."/>
            <person name="Dai P."/>
            <person name="Han X."/>
            <person name="Huang E."/>
            <person name="Gao Y."/>
            <person name="Liu J."/>
            <person name="Shao H."/>
            <person name="Ye R."/>
            <person name="Li L."/>
            <person name="Wei W."/>
            <person name="Wang X."/>
            <person name="Wang C."/>
            <person name="Yang T."/>
            <person name="Huo Q."/>
            <person name="Li W."/>
            <person name="Guo W."/>
            <person name="Chen H."/>
            <person name="Zhou L."/>
            <person name="Ni X."/>
            <person name="Tian J."/>
            <person name="Zhou Y."/>
            <person name="Sheng Y."/>
            <person name="Liu T."/>
            <person name="Pan Y."/>
            <person name="Xia L."/>
            <person name="Li J."/>
            <person name="Zhao F."/>
            <person name="Cao W."/>
        </authorList>
    </citation>
    <scope>NUCLEOTIDE SEQUENCE</scope>
    <source>
        <strain evidence="1">Hyas-2018</strain>
    </source>
</reference>
<organism evidence="1 2">
    <name type="scientific">Hyalomma asiaticum</name>
    <name type="common">Tick</name>
    <dbReference type="NCBI Taxonomy" id="266040"/>
    <lineage>
        <taxon>Eukaryota</taxon>
        <taxon>Metazoa</taxon>
        <taxon>Ecdysozoa</taxon>
        <taxon>Arthropoda</taxon>
        <taxon>Chelicerata</taxon>
        <taxon>Arachnida</taxon>
        <taxon>Acari</taxon>
        <taxon>Parasitiformes</taxon>
        <taxon>Ixodida</taxon>
        <taxon>Ixodoidea</taxon>
        <taxon>Ixodidae</taxon>
        <taxon>Hyalomminae</taxon>
        <taxon>Hyalomma</taxon>
    </lineage>
</organism>
<comment type="caution">
    <text evidence="1">The sequence shown here is derived from an EMBL/GenBank/DDBJ whole genome shotgun (WGS) entry which is preliminary data.</text>
</comment>
<name>A0ACB7SB06_HYAAI</name>
<proteinExistence type="predicted"/>
<dbReference type="EMBL" id="CM023484">
    <property type="protein sequence ID" value="KAH6932297.1"/>
    <property type="molecule type" value="Genomic_DNA"/>
</dbReference>
<evidence type="ECO:0000313" key="2">
    <source>
        <dbReference type="Proteomes" id="UP000821845"/>
    </source>
</evidence>
<dbReference type="Proteomes" id="UP000821845">
    <property type="component" value="Chromosome 4"/>
</dbReference>
<protein>
    <submittedName>
        <fullName evidence="1">Uncharacterized protein</fullName>
    </submittedName>
</protein>
<evidence type="ECO:0000313" key="1">
    <source>
        <dbReference type="EMBL" id="KAH6932297.1"/>
    </source>
</evidence>